<feature type="signal peptide" evidence="15">
    <location>
        <begin position="1"/>
        <end position="21"/>
    </location>
</feature>
<dbReference type="RefSeq" id="WP_008992731.1">
    <property type="nucleotide sequence ID" value="NZ_AMSG01000034.1"/>
</dbReference>
<comment type="subcellular location">
    <subcellularLocation>
        <location evidence="2">Cytoplasm</location>
    </subcellularLocation>
</comment>
<evidence type="ECO:0000256" key="12">
    <source>
        <dbReference type="PIRSR" id="PIRSR005096-1"/>
    </source>
</evidence>
<dbReference type="Gene3D" id="2.70.98.10">
    <property type="match status" value="1"/>
</dbReference>
<sequence length="397" mass="43879">MKTLKISMQFLLLFAVLFLCVQCKGKAEKEGTKQTENAMKSQKASLAISQEDFGKLPTGESIQKYTMTNANGMVVSVINYGGIITHLEVPDKKGKIEDVVLGFDSLEGYLTPAPYFGALIGRYGNRIADGKFSLDGTQYTLAQNDGQNHLHGGNKGFDKVVWEITKITNAESIALQLHYLSEDMEEGYPGNLNTTVTYTLTNDNTLKVKYEATTDKKTVVNLTQHSYFNLSGDFSKGILDHEISINADTFLPVNETLIPTGEFKEVAGTPFDFKQAKTIGKQINEDTEQLKRGLGYDHCWVLNSEAQGLSHAATAYDPESGRYMEVLTTEPGIQFYSGNFLDGTLKSKSGGTYAKRSGFCLETQHYPDSPNQEDFPSVVLNPGETYISETIFKFSVK</sequence>
<feature type="binding site" evidence="13">
    <location>
        <position position="297"/>
    </location>
    <ligand>
        <name>beta-D-galactose</name>
        <dbReference type="ChEBI" id="CHEBI:27667"/>
    </ligand>
</feature>
<feature type="binding site" evidence="14">
    <location>
        <begin position="225"/>
        <end position="227"/>
    </location>
    <ligand>
        <name>beta-D-galactose</name>
        <dbReference type="ChEBI" id="CHEBI:27667"/>
    </ligand>
</feature>
<dbReference type="UniPathway" id="UPA00242"/>
<dbReference type="GO" id="GO:0030246">
    <property type="term" value="F:carbohydrate binding"/>
    <property type="evidence" value="ECO:0007669"/>
    <property type="project" value="InterPro"/>
</dbReference>
<evidence type="ECO:0000256" key="8">
    <source>
        <dbReference type="ARBA" id="ARBA00022837"/>
    </source>
</evidence>
<keyword evidence="9 11" id="KW-0413">Isomerase</keyword>
<accession>K2PR73</accession>
<proteinExistence type="inferred from homology"/>
<dbReference type="EC" id="5.1.3.3" evidence="11"/>
<evidence type="ECO:0000256" key="4">
    <source>
        <dbReference type="ARBA" id="ARBA00006206"/>
    </source>
</evidence>
<evidence type="ECO:0000256" key="13">
    <source>
        <dbReference type="PIRSR" id="PIRSR005096-2"/>
    </source>
</evidence>
<dbReference type="InterPro" id="IPR014718">
    <property type="entry name" value="GH-type_carb-bd"/>
</dbReference>
<evidence type="ECO:0000313" key="17">
    <source>
        <dbReference type="Proteomes" id="UP000007364"/>
    </source>
</evidence>
<feature type="active site" description="Proton donor" evidence="12">
    <location>
        <position position="225"/>
    </location>
</feature>
<gene>
    <name evidence="16" type="ORF">I215_14506</name>
</gene>
<feature type="binding site" evidence="14">
    <location>
        <begin position="125"/>
        <end position="126"/>
    </location>
    <ligand>
        <name>beta-D-galactose</name>
        <dbReference type="ChEBI" id="CHEBI:27667"/>
    </ligand>
</feature>
<name>K2PR73_9FLAO</name>
<reference evidence="16 17" key="1">
    <citation type="journal article" date="2012" name="J. Bacteriol.">
        <title>Genome Sequence of Galbibacter marinum Type Strain ck-I2-15.</title>
        <authorList>
            <person name="Lai Q."/>
            <person name="Li C."/>
            <person name="Shao Z."/>
        </authorList>
    </citation>
    <scope>NUCLEOTIDE SEQUENCE [LARGE SCALE GENOMIC DNA]</scope>
    <source>
        <strain evidence="17">ck-I2-15</strain>
    </source>
</reference>
<dbReference type="AlphaFoldDB" id="K2PR73"/>
<dbReference type="GO" id="GO:0004034">
    <property type="term" value="F:aldose 1-epimerase activity"/>
    <property type="evidence" value="ECO:0007669"/>
    <property type="project" value="UniProtKB-EC"/>
</dbReference>
<dbReference type="InterPro" id="IPR008183">
    <property type="entry name" value="Aldose_1/G6P_1-epimerase"/>
</dbReference>
<comment type="catalytic activity">
    <reaction evidence="11">
        <text>alpha-D-glucose = beta-D-glucose</text>
        <dbReference type="Rhea" id="RHEA:10264"/>
        <dbReference type="ChEBI" id="CHEBI:15903"/>
        <dbReference type="ChEBI" id="CHEBI:17925"/>
        <dbReference type="EC" id="5.1.3.3"/>
    </reaction>
</comment>
<dbReference type="GO" id="GO:0005737">
    <property type="term" value="C:cytoplasm"/>
    <property type="evidence" value="ECO:0007669"/>
    <property type="project" value="UniProtKB-SubCell"/>
</dbReference>
<keyword evidence="7" id="KW-0597">Phosphoprotein</keyword>
<evidence type="ECO:0000256" key="15">
    <source>
        <dbReference type="SAM" id="SignalP"/>
    </source>
</evidence>
<dbReference type="Pfam" id="PF01263">
    <property type="entry name" value="Aldose_epim"/>
    <property type="match status" value="1"/>
</dbReference>
<dbReference type="EMBL" id="AMSG01000034">
    <property type="protein sequence ID" value="EKF54039.1"/>
    <property type="molecule type" value="Genomic_DNA"/>
</dbReference>
<protein>
    <recommendedName>
        <fullName evidence="11">Aldose 1-epimerase</fullName>
        <ecNumber evidence="11">5.1.3.3</ecNumber>
    </recommendedName>
</protein>
<evidence type="ECO:0000256" key="1">
    <source>
        <dbReference type="ARBA" id="ARBA00001913"/>
    </source>
</evidence>
<keyword evidence="8" id="KW-0106">Calcium</keyword>
<comment type="pathway">
    <text evidence="3 11">Carbohydrate metabolism; hexose metabolism.</text>
</comment>
<dbReference type="InterPro" id="IPR015443">
    <property type="entry name" value="Aldose_1-epimerase"/>
</dbReference>
<evidence type="ECO:0000313" key="16">
    <source>
        <dbReference type="EMBL" id="EKF54039.1"/>
    </source>
</evidence>
<evidence type="ECO:0000256" key="5">
    <source>
        <dbReference type="ARBA" id="ARBA00011245"/>
    </source>
</evidence>
<dbReference type="PANTHER" id="PTHR10091">
    <property type="entry name" value="ALDOSE-1-EPIMERASE"/>
    <property type="match status" value="1"/>
</dbReference>
<evidence type="ECO:0000256" key="7">
    <source>
        <dbReference type="ARBA" id="ARBA00022553"/>
    </source>
</evidence>
<dbReference type="InterPro" id="IPR011013">
    <property type="entry name" value="Gal_mutarotase_sf_dom"/>
</dbReference>
<dbReference type="InterPro" id="IPR047215">
    <property type="entry name" value="Galactose_mutarotase-like"/>
</dbReference>
<evidence type="ECO:0000256" key="9">
    <source>
        <dbReference type="ARBA" id="ARBA00023235"/>
    </source>
</evidence>
<comment type="similarity">
    <text evidence="4 11">Belongs to the aldose epimerase family.</text>
</comment>
<dbReference type="NCBIfam" id="NF008277">
    <property type="entry name" value="PRK11055.1"/>
    <property type="match status" value="1"/>
</dbReference>
<dbReference type="GO" id="GO:0006006">
    <property type="term" value="P:glucose metabolic process"/>
    <property type="evidence" value="ECO:0007669"/>
    <property type="project" value="TreeGrafter"/>
</dbReference>
<feature type="active site" description="Proton acceptor" evidence="12">
    <location>
        <position position="362"/>
    </location>
</feature>
<evidence type="ECO:0000256" key="6">
    <source>
        <dbReference type="ARBA" id="ARBA00022490"/>
    </source>
</evidence>
<dbReference type="SUPFAM" id="SSF74650">
    <property type="entry name" value="Galactose mutarotase-like"/>
    <property type="match status" value="1"/>
</dbReference>
<organism evidence="16 17">
    <name type="scientific">Galbibacter marinus</name>
    <dbReference type="NCBI Taxonomy" id="555500"/>
    <lineage>
        <taxon>Bacteria</taxon>
        <taxon>Pseudomonadati</taxon>
        <taxon>Bacteroidota</taxon>
        <taxon>Flavobacteriia</taxon>
        <taxon>Flavobacteriales</taxon>
        <taxon>Flavobacteriaceae</taxon>
        <taxon>Galbibacter</taxon>
    </lineage>
</organism>
<comment type="subunit">
    <text evidence="5">Monomer.</text>
</comment>
<evidence type="ECO:0000256" key="10">
    <source>
        <dbReference type="ARBA" id="ARBA00023277"/>
    </source>
</evidence>
<dbReference type="OrthoDB" id="9779408at2"/>
<keyword evidence="17" id="KW-1185">Reference proteome</keyword>
<comment type="caution">
    <text evidence="16">The sequence shown here is derived from an EMBL/GenBank/DDBJ whole genome shotgun (WGS) entry which is preliminary data.</text>
</comment>
<dbReference type="PATRIC" id="fig|555500.3.peg.2988"/>
<dbReference type="PIRSF" id="PIRSF005096">
    <property type="entry name" value="GALM"/>
    <property type="match status" value="1"/>
</dbReference>
<dbReference type="CDD" id="cd09019">
    <property type="entry name" value="galactose_mutarotase_like"/>
    <property type="match status" value="1"/>
</dbReference>
<keyword evidence="10 11" id="KW-0119">Carbohydrate metabolism</keyword>
<dbReference type="FunFam" id="2.70.98.10:FF:000003">
    <property type="entry name" value="Aldose 1-epimerase"/>
    <property type="match status" value="1"/>
</dbReference>
<dbReference type="STRING" id="555500.I215_14506"/>
<dbReference type="eggNOG" id="COG2017">
    <property type="taxonomic scope" value="Bacteria"/>
</dbReference>
<keyword evidence="6" id="KW-0963">Cytoplasm</keyword>
<comment type="cofactor">
    <cofactor evidence="1">
        <name>Ca(2+)</name>
        <dbReference type="ChEBI" id="CHEBI:29108"/>
    </cofactor>
</comment>
<dbReference type="GO" id="GO:0033499">
    <property type="term" value="P:galactose catabolic process via UDP-galactose, Leloir pathway"/>
    <property type="evidence" value="ECO:0007669"/>
    <property type="project" value="TreeGrafter"/>
</dbReference>
<evidence type="ECO:0000256" key="14">
    <source>
        <dbReference type="PIRSR" id="PIRSR005096-3"/>
    </source>
</evidence>
<dbReference type="Proteomes" id="UP000007364">
    <property type="component" value="Unassembled WGS sequence"/>
</dbReference>
<keyword evidence="15" id="KW-0732">Signal</keyword>
<dbReference type="PANTHER" id="PTHR10091:SF0">
    <property type="entry name" value="GALACTOSE MUTAROTASE"/>
    <property type="match status" value="1"/>
</dbReference>
<feature type="chain" id="PRO_5003863047" description="Aldose 1-epimerase" evidence="15">
    <location>
        <begin position="22"/>
        <end position="397"/>
    </location>
</feature>
<evidence type="ECO:0000256" key="3">
    <source>
        <dbReference type="ARBA" id="ARBA00005028"/>
    </source>
</evidence>
<evidence type="ECO:0000256" key="2">
    <source>
        <dbReference type="ARBA" id="ARBA00004496"/>
    </source>
</evidence>
<evidence type="ECO:0000256" key="11">
    <source>
        <dbReference type="PIRNR" id="PIRNR005096"/>
    </source>
</evidence>